<dbReference type="Proteomes" id="UP000321129">
    <property type="component" value="Unassembled WGS sequence"/>
</dbReference>
<dbReference type="InterPro" id="IPR021255">
    <property type="entry name" value="DUF2807"/>
</dbReference>
<organism evidence="3 4">
    <name type="scientific">Flavisphingopyxis soli</name>
    <dbReference type="NCBI Taxonomy" id="2601267"/>
    <lineage>
        <taxon>Bacteria</taxon>
        <taxon>Pseudomonadati</taxon>
        <taxon>Pseudomonadota</taxon>
        <taxon>Alphaproteobacteria</taxon>
        <taxon>Sphingomonadales</taxon>
        <taxon>Sphingopyxidaceae</taxon>
        <taxon>Flavisphingopyxis</taxon>
    </lineage>
</organism>
<accession>A0A5C6U4J7</accession>
<evidence type="ECO:0000256" key="1">
    <source>
        <dbReference type="SAM" id="SignalP"/>
    </source>
</evidence>
<protein>
    <recommendedName>
        <fullName evidence="2">Putative auto-transporter adhesin head GIN domain-containing protein</fullName>
    </recommendedName>
</protein>
<dbReference type="Gene3D" id="2.160.20.120">
    <property type="match status" value="1"/>
</dbReference>
<feature type="domain" description="Putative auto-transporter adhesin head GIN" evidence="2">
    <location>
        <begin position="33"/>
        <end position="218"/>
    </location>
</feature>
<comment type="caution">
    <text evidence="3">The sequence shown here is derived from an EMBL/GenBank/DDBJ whole genome shotgun (WGS) entry which is preliminary data.</text>
</comment>
<dbReference type="RefSeq" id="WP_147123767.1">
    <property type="nucleotide sequence ID" value="NZ_VOPY01000004.1"/>
</dbReference>
<evidence type="ECO:0000313" key="4">
    <source>
        <dbReference type="Proteomes" id="UP000321129"/>
    </source>
</evidence>
<evidence type="ECO:0000313" key="3">
    <source>
        <dbReference type="EMBL" id="TXC67807.1"/>
    </source>
</evidence>
<gene>
    <name evidence="3" type="ORF">FSZ31_12630</name>
</gene>
<keyword evidence="4" id="KW-1185">Reference proteome</keyword>
<dbReference type="EMBL" id="VOPY01000004">
    <property type="protein sequence ID" value="TXC67807.1"/>
    <property type="molecule type" value="Genomic_DNA"/>
</dbReference>
<reference evidence="3 4" key="1">
    <citation type="submission" date="2019-08" db="EMBL/GenBank/DDBJ databases">
        <title>Sphingorhabdus soil sp. nov., isolated from arctic soil.</title>
        <authorList>
            <person name="Liu Y."/>
        </authorList>
    </citation>
    <scope>NUCLEOTIDE SEQUENCE [LARGE SCALE GENOMIC DNA]</scope>
    <source>
        <strain evidence="3 4">D-2Q-5-6</strain>
    </source>
</reference>
<evidence type="ECO:0000259" key="2">
    <source>
        <dbReference type="Pfam" id="PF10988"/>
    </source>
</evidence>
<dbReference type="AlphaFoldDB" id="A0A5C6U4J7"/>
<name>A0A5C6U4J7_9SPHN</name>
<feature type="signal peptide" evidence="1">
    <location>
        <begin position="1"/>
        <end position="23"/>
    </location>
</feature>
<sequence>MKTISRLIVALGIAVLAAAPATADDRVIGLTSFDSIQIEGDYIVEVTDGRRVFATASGTRDALDMLEIEVRDRKLVVRRKQFGRWGSNDGTLAPVTIKIASQGLKGATLTGGGSLTLRGLDSPSLFVALDGPGRLETEDITTDTLIASLNGAGTMRLAGETRDLSASVNGSGRLDARDLAALTLTLASSGSAASSFTASRTAKLASRGIGRIEVFGDAPCTVVGKGTGNISCEHGAPMRD</sequence>
<dbReference type="OrthoDB" id="7595459at2"/>
<feature type="chain" id="PRO_5022836944" description="Putative auto-transporter adhesin head GIN domain-containing protein" evidence="1">
    <location>
        <begin position="24"/>
        <end position="240"/>
    </location>
</feature>
<proteinExistence type="predicted"/>
<dbReference type="Pfam" id="PF10988">
    <property type="entry name" value="DUF2807"/>
    <property type="match status" value="1"/>
</dbReference>
<keyword evidence="1" id="KW-0732">Signal</keyword>